<dbReference type="OrthoDB" id="2691297at2759"/>
<keyword evidence="2" id="KW-1185">Reference proteome</keyword>
<dbReference type="AlphaFoldDB" id="A0A0D0AK02"/>
<sequence>MVTFLTTNVIQSSFFSTDPTLAVCSLVRRFLLPSISDFHRMSHLLLSLVLRTPTSVVDSEAQPPDQTLDVVATNKCHLELKLPRTLTSSLEVPSIKWLLETSTDPEVFLAAASFVPHVNWPLDLDISDTLRQLYDDYNACLDIQRRIVPLLEKKASTCTKALCHLCCGRIIQGRLAFAFLGEGSTDYGVFREMLERTEVDDNVLVATTKLVTAKNASRFRRSSPKFGACPKPVLEWLSYALPFHFVIEQVDEDVKTLAMTVISTLLRPSSSPSPQIIANCTLLACVMVGARLDKEDIVRVDKRCY</sequence>
<evidence type="ECO:0000313" key="1">
    <source>
        <dbReference type="EMBL" id="KIK34587.1"/>
    </source>
</evidence>
<dbReference type="HOGENOM" id="CLU_912689_0_0_1"/>
<protein>
    <submittedName>
        <fullName evidence="1">Uncharacterized protein</fullName>
    </submittedName>
</protein>
<organism evidence="1 2">
    <name type="scientific">Suillus luteus UH-Slu-Lm8-n1</name>
    <dbReference type="NCBI Taxonomy" id="930992"/>
    <lineage>
        <taxon>Eukaryota</taxon>
        <taxon>Fungi</taxon>
        <taxon>Dikarya</taxon>
        <taxon>Basidiomycota</taxon>
        <taxon>Agaricomycotina</taxon>
        <taxon>Agaricomycetes</taxon>
        <taxon>Agaricomycetidae</taxon>
        <taxon>Boletales</taxon>
        <taxon>Suillineae</taxon>
        <taxon>Suillaceae</taxon>
        <taxon>Suillus</taxon>
    </lineage>
</organism>
<gene>
    <name evidence="1" type="ORF">CY34DRAFT_635391</name>
</gene>
<reference evidence="2" key="2">
    <citation type="submission" date="2015-01" db="EMBL/GenBank/DDBJ databases">
        <title>Evolutionary Origins and Diversification of the Mycorrhizal Mutualists.</title>
        <authorList>
            <consortium name="DOE Joint Genome Institute"/>
            <consortium name="Mycorrhizal Genomics Consortium"/>
            <person name="Kohler A."/>
            <person name="Kuo A."/>
            <person name="Nagy L.G."/>
            <person name="Floudas D."/>
            <person name="Copeland A."/>
            <person name="Barry K.W."/>
            <person name="Cichocki N."/>
            <person name="Veneault-Fourrey C."/>
            <person name="LaButti K."/>
            <person name="Lindquist E.A."/>
            <person name="Lipzen A."/>
            <person name="Lundell T."/>
            <person name="Morin E."/>
            <person name="Murat C."/>
            <person name="Riley R."/>
            <person name="Ohm R."/>
            <person name="Sun H."/>
            <person name="Tunlid A."/>
            <person name="Henrissat B."/>
            <person name="Grigoriev I.V."/>
            <person name="Hibbett D.S."/>
            <person name="Martin F."/>
        </authorList>
    </citation>
    <scope>NUCLEOTIDE SEQUENCE [LARGE SCALE GENOMIC DNA]</scope>
    <source>
        <strain evidence="2">UH-Slu-Lm8-n1</strain>
    </source>
</reference>
<dbReference type="Proteomes" id="UP000054485">
    <property type="component" value="Unassembled WGS sequence"/>
</dbReference>
<dbReference type="EMBL" id="KN835731">
    <property type="protein sequence ID" value="KIK34587.1"/>
    <property type="molecule type" value="Genomic_DNA"/>
</dbReference>
<dbReference type="InParanoid" id="A0A0D0AK02"/>
<reference evidence="1 2" key="1">
    <citation type="submission" date="2014-04" db="EMBL/GenBank/DDBJ databases">
        <authorList>
            <consortium name="DOE Joint Genome Institute"/>
            <person name="Kuo A."/>
            <person name="Ruytinx J."/>
            <person name="Rineau F."/>
            <person name="Colpaert J."/>
            <person name="Kohler A."/>
            <person name="Nagy L.G."/>
            <person name="Floudas D."/>
            <person name="Copeland A."/>
            <person name="Barry K.W."/>
            <person name="Cichocki N."/>
            <person name="Veneault-Fourrey C."/>
            <person name="LaButti K."/>
            <person name="Lindquist E.A."/>
            <person name="Lipzen A."/>
            <person name="Lundell T."/>
            <person name="Morin E."/>
            <person name="Murat C."/>
            <person name="Sun H."/>
            <person name="Tunlid A."/>
            <person name="Henrissat B."/>
            <person name="Grigoriev I.V."/>
            <person name="Hibbett D.S."/>
            <person name="Martin F."/>
            <person name="Nordberg H.P."/>
            <person name="Cantor M.N."/>
            <person name="Hua S.X."/>
        </authorList>
    </citation>
    <scope>NUCLEOTIDE SEQUENCE [LARGE SCALE GENOMIC DNA]</scope>
    <source>
        <strain evidence="1 2">UH-Slu-Lm8-n1</strain>
    </source>
</reference>
<proteinExistence type="predicted"/>
<accession>A0A0D0AK02</accession>
<name>A0A0D0AK02_9AGAM</name>
<evidence type="ECO:0000313" key="2">
    <source>
        <dbReference type="Proteomes" id="UP000054485"/>
    </source>
</evidence>